<dbReference type="InterPro" id="IPR046847">
    <property type="entry name" value="Xre-like_HTH"/>
</dbReference>
<name>A0ABS9ZJZ2_9PSED</name>
<protein>
    <recommendedName>
        <fullName evidence="5">Toxin-antitoxin system antitoxin component, TIGR02293 family</fullName>
    </recommendedName>
</protein>
<dbReference type="Pfam" id="PF09722">
    <property type="entry name" value="Xre_MbcA_ParS_C"/>
    <property type="match status" value="1"/>
</dbReference>
<accession>A0ABS9ZJZ2</accession>
<evidence type="ECO:0000313" key="4">
    <source>
        <dbReference type="Proteomes" id="UP001320513"/>
    </source>
</evidence>
<sequence length="135" mass="14708">MITQMDSQVLQLMEGVPGQCMDQLIRNGVSLTALDNLSRHGVSAVNLGIISAPTLRRRQIKGERLSLDEGDRLYRVSKLVILAEHVFGDKTKSAHWLNKAQKTFGGLAALEAATTTPGYCAVEEALELISHGFFA</sequence>
<keyword evidence="4" id="KW-1185">Reference proteome</keyword>
<feature type="domain" description="Antitoxin Xre/MbcA/ParS-like toxin-binding" evidence="1">
    <location>
        <begin position="83"/>
        <end position="132"/>
    </location>
</feature>
<dbReference type="Pfam" id="PF20432">
    <property type="entry name" value="Xre-like-HTH"/>
    <property type="match status" value="1"/>
</dbReference>
<organism evidence="3 4">
    <name type="scientific">Pseudomonas maioricensis</name>
    <dbReference type="NCBI Taxonomy" id="1766623"/>
    <lineage>
        <taxon>Bacteria</taxon>
        <taxon>Pseudomonadati</taxon>
        <taxon>Pseudomonadota</taxon>
        <taxon>Gammaproteobacteria</taxon>
        <taxon>Pseudomonadales</taxon>
        <taxon>Pseudomonadaceae</taxon>
        <taxon>Pseudomonas</taxon>
    </lineage>
</organism>
<dbReference type="InterPro" id="IPR024467">
    <property type="entry name" value="Xre/MbcA/ParS-like_toxin-bd"/>
</dbReference>
<evidence type="ECO:0000259" key="1">
    <source>
        <dbReference type="Pfam" id="PF09722"/>
    </source>
</evidence>
<evidence type="ECO:0008006" key="5">
    <source>
        <dbReference type="Google" id="ProtNLM"/>
    </source>
</evidence>
<gene>
    <name evidence="3" type="ORF">AUC61_13855</name>
</gene>
<dbReference type="EMBL" id="LOHG01000008">
    <property type="protein sequence ID" value="MCI8210621.1"/>
    <property type="molecule type" value="Genomic_DNA"/>
</dbReference>
<comment type="caution">
    <text evidence="3">The sequence shown here is derived from an EMBL/GenBank/DDBJ whole genome shotgun (WGS) entry which is preliminary data.</text>
</comment>
<dbReference type="Proteomes" id="UP001320513">
    <property type="component" value="Unassembled WGS sequence"/>
</dbReference>
<feature type="domain" description="Antitoxin Xre-like helix-turn-helix" evidence="2">
    <location>
        <begin position="22"/>
        <end position="76"/>
    </location>
</feature>
<proteinExistence type="predicted"/>
<evidence type="ECO:0000313" key="3">
    <source>
        <dbReference type="EMBL" id="MCI8210621.1"/>
    </source>
</evidence>
<evidence type="ECO:0000259" key="2">
    <source>
        <dbReference type="Pfam" id="PF20432"/>
    </source>
</evidence>
<reference evidence="3 4" key="1">
    <citation type="submission" date="2015-12" db="EMBL/GenBank/DDBJ databases">
        <title>Phylogenomics in the description of a new species in the Pseudomonas syringae group.</title>
        <authorList>
            <person name="Busquets A."/>
            <person name="Gomila M."/>
            <person name="Beiki F."/>
            <person name="Rahimian H."/>
            <person name="Mulet M."/>
            <person name="Sanchez D."/>
            <person name="Garcia-Valdes E."/>
            <person name="Lalucat J."/>
        </authorList>
    </citation>
    <scope>NUCLEOTIDE SEQUENCE [LARGE SCALE GENOMIC DNA]</scope>
    <source>
        <strain evidence="3 4">S25</strain>
    </source>
</reference>